<name>A0A2I0KTX6_PUNGR</name>
<dbReference type="InterPro" id="IPR040256">
    <property type="entry name" value="At4g02000-like"/>
</dbReference>
<dbReference type="EMBL" id="PGOL01000358">
    <property type="protein sequence ID" value="PKI71793.1"/>
    <property type="molecule type" value="Genomic_DNA"/>
</dbReference>
<dbReference type="InterPro" id="IPR025558">
    <property type="entry name" value="DUF4283"/>
</dbReference>
<protein>
    <submittedName>
        <fullName evidence="1">Uncharacterized protein</fullName>
    </submittedName>
</protein>
<dbReference type="PANTHER" id="PTHR31286">
    <property type="entry name" value="GLYCINE-RICH CELL WALL STRUCTURAL PROTEIN 1.8-LIKE"/>
    <property type="match status" value="1"/>
</dbReference>
<dbReference type="GO" id="GO:0008270">
    <property type="term" value="F:zinc ion binding"/>
    <property type="evidence" value="ECO:0007669"/>
    <property type="project" value="UniProtKB-KW"/>
</dbReference>
<evidence type="ECO:0000313" key="2">
    <source>
        <dbReference type="Proteomes" id="UP000233551"/>
    </source>
</evidence>
<dbReference type="PROSITE" id="PS50158">
    <property type="entry name" value="ZF_CCHC"/>
    <property type="match status" value="1"/>
</dbReference>
<dbReference type="Pfam" id="PF14111">
    <property type="entry name" value="DUF4283"/>
    <property type="match status" value="1"/>
</dbReference>
<evidence type="ECO:0000313" key="1">
    <source>
        <dbReference type="EMBL" id="PKI71793.1"/>
    </source>
</evidence>
<dbReference type="AlphaFoldDB" id="A0A2I0KTX6"/>
<dbReference type="OrthoDB" id="1096772at2759"/>
<gene>
    <name evidence="1" type="ORF">CRG98_007809</name>
</gene>
<dbReference type="STRING" id="22663.A0A2I0KTX6"/>
<organism evidence="1 2">
    <name type="scientific">Punica granatum</name>
    <name type="common">Pomegranate</name>
    <dbReference type="NCBI Taxonomy" id="22663"/>
    <lineage>
        <taxon>Eukaryota</taxon>
        <taxon>Viridiplantae</taxon>
        <taxon>Streptophyta</taxon>
        <taxon>Embryophyta</taxon>
        <taxon>Tracheophyta</taxon>
        <taxon>Spermatophyta</taxon>
        <taxon>Magnoliopsida</taxon>
        <taxon>eudicotyledons</taxon>
        <taxon>Gunneridae</taxon>
        <taxon>Pentapetalae</taxon>
        <taxon>rosids</taxon>
        <taxon>malvids</taxon>
        <taxon>Myrtales</taxon>
        <taxon>Lythraceae</taxon>
        <taxon>Punica</taxon>
    </lineage>
</organism>
<accession>A0A2I0KTX6</accession>
<comment type="caution">
    <text evidence="1">The sequence shown here is derived from an EMBL/GenBank/DDBJ whole genome shotgun (WGS) entry which is preliminary data.</text>
</comment>
<keyword evidence="2" id="KW-1185">Reference proteome</keyword>
<dbReference type="GO" id="GO:0003676">
    <property type="term" value="F:nucleic acid binding"/>
    <property type="evidence" value="ECO:0007669"/>
    <property type="project" value="InterPro"/>
</dbReference>
<dbReference type="PANTHER" id="PTHR31286:SF99">
    <property type="entry name" value="DUF4283 DOMAIN-CONTAINING PROTEIN"/>
    <property type="match status" value="1"/>
</dbReference>
<dbReference type="Proteomes" id="UP000233551">
    <property type="component" value="Unassembled WGS sequence"/>
</dbReference>
<dbReference type="GeneID" id="116209086"/>
<reference evidence="1 2" key="1">
    <citation type="submission" date="2017-11" db="EMBL/GenBank/DDBJ databases">
        <title>De-novo sequencing of pomegranate (Punica granatum L.) genome.</title>
        <authorList>
            <person name="Akparov Z."/>
            <person name="Amiraslanov A."/>
            <person name="Hajiyeva S."/>
            <person name="Abbasov M."/>
            <person name="Kaur K."/>
            <person name="Hamwieh A."/>
            <person name="Solovyev V."/>
            <person name="Salamov A."/>
            <person name="Braich B."/>
            <person name="Kosarev P."/>
            <person name="Mahmoud A."/>
            <person name="Hajiyev E."/>
            <person name="Babayeva S."/>
            <person name="Izzatullayeva V."/>
            <person name="Mammadov A."/>
            <person name="Mammadov A."/>
            <person name="Sharifova S."/>
            <person name="Ojaghi J."/>
            <person name="Eynullazada K."/>
            <person name="Bayramov B."/>
            <person name="Abdulazimova A."/>
            <person name="Shahmuradov I."/>
        </authorList>
    </citation>
    <scope>NUCLEOTIDE SEQUENCE [LARGE SCALE GENOMIC DNA]</scope>
    <source>
        <strain evidence="2">cv. AG2017</strain>
        <tissue evidence="1">Leaf</tissue>
    </source>
</reference>
<dbReference type="InterPro" id="IPR001878">
    <property type="entry name" value="Znf_CCHC"/>
</dbReference>
<sequence>MEEDGNGEEGEKEAVDYREALLGKGRVRRVAPRLPKYRKGQATMKVDDIAMVDFSNQLCPIILVTKAELEQFRANWRSSLIVKVLGRRVSYWVLKNRLQRLWQPKGELTLTDLPNDFFIVKTHEDRDFALYRGPWTVLGHYLTVREWVPDFLPLEAKIDRVAMWVRIPNLPMEYQNEILLRRTGYALGRPIRIGQNTVNLARVNFVRACVEVNLEEPLRPSVELLGAVYRVEYKGVNLICFKCGRVGHQREGCADEQSASSEANAREENKEAGVTHGGDSLVSKHADQDAVQGYPVMEKGKETAGPPTSKDGSIEFGSRMIVQGRTSKSRNVQKYKGPGFGKEVPNMKLHGWEGSRRGG</sequence>
<proteinExistence type="predicted"/>